<evidence type="ECO:0000256" key="1">
    <source>
        <dbReference type="ARBA" id="ARBA00008324"/>
    </source>
</evidence>
<dbReference type="Proteomes" id="UP000245048">
    <property type="component" value="Unassembled WGS sequence"/>
</dbReference>
<dbReference type="InterPro" id="IPR029069">
    <property type="entry name" value="HotDog_dom_sf"/>
</dbReference>
<dbReference type="InterPro" id="IPR039298">
    <property type="entry name" value="ACOT13"/>
</dbReference>
<dbReference type="SUPFAM" id="SSF54637">
    <property type="entry name" value="Thioesterase/thiol ester dehydrase-isomerase"/>
    <property type="match status" value="1"/>
</dbReference>
<accession>A0A2U1V397</accession>
<dbReference type="Gene3D" id="3.10.129.10">
    <property type="entry name" value="Hotdog Thioesterase"/>
    <property type="match status" value="1"/>
</dbReference>
<feature type="domain" description="Thioesterase" evidence="4">
    <location>
        <begin position="136"/>
        <end position="211"/>
    </location>
</feature>
<gene>
    <name evidence="5" type="ORF">CR165_13465</name>
</gene>
<evidence type="ECO:0000256" key="2">
    <source>
        <dbReference type="ARBA" id="ARBA00022801"/>
    </source>
</evidence>
<evidence type="ECO:0000259" key="4">
    <source>
        <dbReference type="Pfam" id="PF03061"/>
    </source>
</evidence>
<dbReference type="Pfam" id="PF03061">
    <property type="entry name" value="4HBT"/>
    <property type="match status" value="1"/>
</dbReference>
<sequence length="223" mass="23806">MVLVSMRRLPRMRVARQVRAAAPHIGWRGGAVEAPGAWLDGPWRARILGQQKWNVIPLSGNDGAKRNDPMPPPGADISTASLPSAGTGAFDPAGAGWQPRGNSNFSTLVGPLWARREGESWAYGFLAGPQHSNARGIVHGGMLVTLADNALGLVVHEASGRQPAVTMQLNTHFLSAAHPGEFVEARGEVMRRGRSVMFVRGTLTVGDRMVLAADGIWKLLGAR</sequence>
<dbReference type="CDD" id="cd03443">
    <property type="entry name" value="PaaI_thioesterase"/>
    <property type="match status" value="1"/>
</dbReference>
<name>A0A2U1V397_9PROT</name>
<comment type="similarity">
    <text evidence="1">Belongs to the thioesterase PaaI family.</text>
</comment>
<evidence type="ECO:0000256" key="3">
    <source>
        <dbReference type="SAM" id="MobiDB-lite"/>
    </source>
</evidence>
<keyword evidence="6" id="KW-1185">Reference proteome</keyword>
<protein>
    <recommendedName>
        <fullName evidence="4">Thioesterase domain-containing protein</fullName>
    </recommendedName>
</protein>
<comment type="caution">
    <text evidence="5">The sequence shown here is derived from an EMBL/GenBank/DDBJ whole genome shotgun (WGS) entry which is preliminary data.</text>
</comment>
<dbReference type="PANTHER" id="PTHR21660:SF1">
    <property type="entry name" value="ACYL-COENZYME A THIOESTERASE 13"/>
    <property type="match status" value="1"/>
</dbReference>
<proteinExistence type="inferred from homology"/>
<dbReference type="InterPro" id="IPR006683">
    <property type="entry name" value="Thioestr_dom"/>
</dbReference>
<evidence type="ECO:0000313" key="5">
    <source>
        <dbReference type="EMBL" id="PWC28375.1"/>
    </source>
</evidence>
<feature type="region of interest" description="Disordered" evidence="3">
    <location>
        <begin position="61"/>
        <end position="101"/>
    </location>
</feature>
<reference evidence="6" key="1">
    <citation type="submission" date="2017-10" db="EMBL/GenBank/DDBJ databases">
        <authorList>
            <person name="Toshchakov S.V."/>
            <person name="Goeva M.A."/>
        </authorList>
    </citation>
    <scope>NUCLEOTIDE SEQUENCE [LARGE SCALE GENOMIC DNA]</scope>
    <source>
        <strain evidence="6">JR1/69-1-13</strain>
    </source>
</reference>
<evidence type="ECO:0000313" key="6">
    <source>
        <dbReference type="Proteomes" id="UP000245048"/>
    </source>
</evidence>
<keyword evidence="2" id="KW-0378">Hydrolase</keyword>
<dbReference type="EMBL" id="PDOA01000008">
    <property type="protein sequence ID" value="PWC28375.1"/>
    <property type="molecule type" value="Genomic_DNA"/>
</dbReference>
<dbReference type="AlphaFoldDB" id="A0A2U1V397"/>
<dbReference type="PANTHER" id="PTHR21660">
    <property type="entry name" value="THIOESTERASE SUPERFAMILY MEMBER-RELATED"/>
    <property type="match status" value="1"/>
</dbReference>
<dbReference type="GO" id="GO:0047617">
    <property type="term" value="F:fatty acyl-CoA hydrolase activity"/>
    <property type="evidence" value="ECO:0007669"/>
    <property type="project" value="InterPro"/>
</dbReference>
<organism evidence="5 6">
    <name type="scientific">Teichococcus aestuarii</name>
    <dbReference type="NCBI Taxonomy" id="568898"/>
    <lineage>
        <taxon>Bacteria</taxon>
        <taxon>Pseudomonadati</taxon>
        <taxon>Pseudomonadota</taxon>
        <taxon>Alphaproteobacteria</taxon>
        <taxon>Acetobacterales</taxon>
        <taxon>Roseomonadaceae</taxon>
        <taxon>Roseomonas</taxon>
    </lineage>
</organism>